<evidence type="ECO:0000256" key="1">
    <source>
        <dbReference type="SAM" id="MobiDB-lite"/>
    </source>
</evidence>
<geneLocation type="plasmid" evidence="3">
    <name>pWBG759</name>
</geneLocation>
<dbReference type="RefSeq" id="WP_012816625.1">
    <property type="nucleotide sequence ID" value="NC_013330.1"/>
</dbReference>
<keyword evidence="3" id="KW-0614">Plasmid</keyword>
<protein>
    <submittedName>
        <fullName evidence="3">Uncharacterized protein</fullName>
    </submittedName>
</protein>
<evidence type="ECO:0000313" key="3">
    <source>
        <dbReference type="EMBL" id="ACZ59058.1"/>
    </source>
</evidence>
<feature type="chain" id="PRO_5003032645" evidence="2">
    <location>
        <begin position="27"/>
        <end position="111"/>
    </location>
</feature>
<dbReference type="EMBL" id="GQ900401">
    <property type="protein sequence ID" value="ACZ59058.1"/>
    <property type="molecule type" value="Genomic_DNA"/>
</dbReference>
<reference evidence="3" key="1">
    <citation type="submission" date="2009-08" db="EMBL/GenBank/DDBJ databases">
        <authorList>
            <person name="Gill J."/>
            <person name="Borman J."/>
            <person name="Shetty J."/>
            <person name="Hostetler J."/>
            <person name="Durkin S."/>
            <person name="Montgomery B."/>
        </authorList>
    </citation>
    <scope>NUCLEOTIDE SEQUENCE</scope>
    <source>
        <strain evidence="3">C57S</strain>
        <plasmid evidence="3">pWBG759</plasmid>
    </source>
</reference>
<accession>D2J8F8</accession>
<sequence>MDLQKIKLLSCAFVGLTFLNMSTAHASEQYPSRTAGFESTRGHSPYDTSYQYENGNLVSSNKYPSRTAGFESTRGHSPYDTNYQYEKGTLAYSLNELYNILKSRVLINSDK</sequence>
<name>D2J8F8_STAAU</name>
<proteinExistence type="predicted"/>
<gene>
    <name evidence="3" type="ORF">SAP041A_025</name>
</gene>
<feature type="signal peptide" evidence="2">
    <location>
        <begin position="1"/>
        <end position="26"/>
    </location>
</feature>
<feature type="region of interest" description="Disordered" evidence="1">
    <location>
        <begin position="27"/>
        <end position="51"/>
    </location>
</feature>
<dbReference type="AlphaFoldDB" id="D2J8F8"/>
<keyword evidence="2" id="KW-0732">Signal</keyword>
<reference evidence="3" key="2">
    <citation type="submission" date="2009-12" db="EMBL/GenBank/DDBJ databases">
        <authorList>
            <person name="Summers A.O."/>
            <person name="Shearer J."/>
            <person name="Wireman J."/>
        </authorList>
    </citation>
    <scope>NUCLEOTIDE SEQUENCE</scope>
    <source>
        <strain evidence="3">C57S</strain>
        <plasmid evidence="3">pWBG759</plasmid>
    </source>
</reference>
<evidence type="ECO:0000256" key="2">
    <source>
        <dbReference type="SAM" id="SignalP"/>
    </source>
</evidence>
<organism evidence="3">
    <name type="scientific">Staphylococcus aureus</name>
    <dbReference type="NCBI Taxonomy" id="1280"/>
    <lineage>
        <taxon>Bacteria</taxon>
        <taxon>Bacillati</taxon>
        <taxon>Bacillota</taxon>
        <taxon>Bacilli</taxon>
        <taxon>Bacillales</taxon>
        <taxon>Staphylococcaceae</taxon>
        <taxon>Staphylococcus</taxon>
    </lineage>
</organism>